<evidence type="ECO:0000313" key="2">
    <source>
        <dbReference type="EMBL" id="MBF5058775.1"/>
    </source>
</evidence>
<protein>
    <recommendedName>
        <fullName evidence="1">AAA-ATPase-like domain-containing protein</fullName>
    </recommendedName>
</protein>
<comment type="caution">
    <text evidence="2">The sequence shown here is derived from an EMBL/GenBank/DDBJ whole genome shotgun (WGS) entry which is preliminary data.</text>
</comment>
<gene>
    <name evidence="2" type="ORF">NEPTK9_000274</name>
</gene>
<organism evidence="2 3">
    <name type="scientific">Candidatus Neptunichlamydia vexilliferae</name>
    <dbReference type="NCBI Taxonomy" id="1651774"/>
    <lineage>
        <taxon>Bacteria</taxon>
        <taxon>Pseudomonadati</taxon>
        <taxon>Chlamydiota</taxon>
        <taxon>Chlamydiia</taxon>
        <taxon>Parachlamydiales</taxon>
        <taxon>Simkaniaceae</taxon>
        <taxon>Candidatus Neptunichlamydia</taxon>
    </lineage>
</organism>
<reference evidence="2 3" key="1">
    <citation type="submission" date="2020-01" db="EMBL/GenBank/DDBJ databases">
        <title>Draft genome sequence of Cand. Neptunochlamydia vexilliferae K9.</title>
        <authorList>
            <person name="Schulz F."/>
            <person name="Koestlbacher S."/>
            <person name="Wascher F."/>
            <person name="Pizzetti I."/>
            <person name="Horn M."/>
        </authorList>
    </citation>
    <scope>NUCLEOTIDE SEQUENCE [LARGE SCALE GENOMIC DNA]</scope>
    <source>
        <strain evidence="2 3">K9</strain>
    </source>
</reference>
<dbReference type="Proteomes" id="UP001194714">
    <property type="component" value="Unassembled WGS sequence"/>
</dbReference>
<sequence length="559" mass="64495">MLRSFNPCRLGFCGVKWEKTLEEMKKLPIGIQSINKVLLNGDYIYIDKTLFIKRLLDEGAPHYFLSRPRRFGKSLFLNTLKEVLSGNKELFRECAIYESDYDWKHHPIIHLDFSQIPNKNPELLETGIKETLEDIAASNQVTITGSSNKTRFKRLIEKLSKKNLVVILIDEYDKPIIDQMHHHSIAQENREVLKSFLETLKGSDDYLKFSFITGVSQFSQVSLFSGLNNLKNITMNPKYAEVMGYTEKEIKTSFDDHIQAIIKKRSEQGRSTTEKQVLKELRSWYNGYRFTRSEAYVYNPFSTLNYMDEQETSPYWYRTGTPSFLISQVKKTPETITTLRGKSILDTTLSHASHIEKVGLAPLMFQTGYLTIRSYNPEEDSYQLDFPNKEVEKAFFDSLLKDFAEIDPLMVQRDAKELLADLRELNLSSFITKINIHFAKVSYHLFSHAQEGFYQAVFFTLLEASGIRTVAEMATNIGRIDLICEMEHATIIFELKLDKTADIALKQAEIKKYQERYALDGKEILVMGVNFSSKSRNIGEWKGKLFCPSGGLKKELYPG</sequence>
<dbReference type="EMBL" id="JAAEJV010000004">
    <property type="protein sequence ID" value="MBF5058775.1"/>
    <property type="molecule type" value="Genomic_DNA"/>
</dbReference>
<dbReference type="PANTHER" id="PTHR34825:SF1">
    <property type="entry name" value="AAA-ATPASE-LIKE DOMAIN-CONTAINING PROTEIN"/>
    <property type="match status" value="1"/>
</dbReference>
<proteinExistence type="predicted"/>
<dbReference type="Gene3D" id="3.40.50.300">
    <property type="entry name" value="P-loop containing nucleotide triphosphate hydrolases"/>
    <property type="match status" value="1"/>
</dbReference>
<evidence type="ECO:0000313" key="3">
    <source>
        <dbReference type="Proteomes" id="UP001194714"/>
    </source>
</evidence>
<dbReference type="Pfam" id="PF08011">
    <property type="entry name" value="PDDEXK_9"/>
    <property type="match status" value="1"/>
</dbReference>
<dbReference type="Pfam" id="PF09820">
    <property type="entry name" value="AAA-ATPase_like"/>
    <property type="match status" value="1"/>
</dbReference>
<accession>A0ABS0AXB1</accession>
<evidence type="ECO:0000259" key="1">
    <source>
        <dbReference type="Pfam" id="PF09820"/>
    </source>
</evidence>
<dbReference type="SUPFAM" id="SSF52540">
    <property type="entry name" value="P-loop containing nucleoside triphosphate hydrolases"/>
    <property type="match status" value="1"/>
</dbReference>
<dbReference type="InterPro" id="IPR012547">
    <property type="entry name" value="PDDEXK_9"/>
</dbReference>
<name>A0ABS0AXB1_9BACT</name>
<feature type="domain" description="AAA-ATPase-like" evidence="1">
    <location>
        <begin position="28"/>
        <end position="224"/>
    </location>
</feature>
<keyword evidence="3" id="KW-1185">Reference proteome</keyword>
<dbReference type="PANTHER" id="PTHR34825">
    <property type="entry name" value="CONSERVED PROTEIN, WITH A WEAK D-GALACTARATE DEHYDRATASE/ALTRONATE HYDROLASE DOMAIN"/>
    <property type="match status" value="1"/>
</dbReference>
<dbReference type="InterPro" id="IPR018631">
    <property type="entry name" value="AAA-ATPase-like_dom"/>
</dbReference>
<dbReference type="InterPro" id="IPR027417">
    <property type="entry name" value="P-loop_NTPase"/>
</dbReference>